<gene>
    <name evidence="2" type="ORF">SAMN05444170_4291</name>
</gene>
<evidence type="ECO:0000256" key="1">
    <source>
        <dbReference type="SAM" id="SignalP"/>
    </source>
</evidence>
<keyword evidence="3" id="KW-1185">Reference proteome</keyword>
<feature type="signal peptide" evidence="1">
    <location>
        <begin position="1"/>
        <end position="24"/>
    </location>
</feature>
<protein>
    <submittedName>
        <fullName evidence="2">Uncharacterized protein</fullName>
    </submittedName>
</protein>
<dbReference type="AlphaFoldDB" id="A0A1M7UBR3"/>
<name>A0A1M7UBR3_9BRAD</name>
<accession>A0A1M7UBR3</accession>
<organism evidence="2 3">
    <name type="scientific">Bradyrhizobium erythrophlei</name>
    <dbReference type="NCBI Taxonomy" id="1437360"/>
    <lineage>
        <taxon>Bacteria</taxon>
        <taxon>Pseudomonadati</taxon>
        <taxon>Pseudomonadota</taxon>
        <taxon>Alphaproteobacteria</taxon>
        <taxon>Hyphomicrobiales</taxon>
        <taxon>Nitrobacteraceae</taxon>
        <taxon>Bradyrhizobium</taxon>
    </lineage>
</organism>
<feature type="chain" id="PRO_5009929639" evidence="1">
    <location>
        <begin position="25"/>
        <end position="88"/>
    </location>
</feature>
<keyword evidence="1" id="KW-0732">Signal</keyword>
<dbReference type="EMBL" id="LT670849">
    <property type="protein sequence ID" value="SHN80365.1"/>
    <property type="molecule type" value="Genomic_DNA"/>
</dbReference>
<proteinExistence type="predicted"/>
<reference evidence="3" key="1">
    <citation type="submission" date="2016-11" db="EMBL/GenBank/DDBJ databases">
        <authorList>
            <person name="Varghese N."/>
            <person name="Submissions S."/>
        </authorList>
    </citation>
    <scope>NUCLEOTIDE SEQUENCE [LARGE SCALE GENOMIC DNA]</scope>
    <source>
        <strain evidence="3">GAS401</strain>
    </source>
</reference>
<dbReference type="RefSeq" id="WP_156898605.1">
    <property type="nucleotide sequence ID" value="NZ_LT670849.1"/>
</dbReference>
<evidence type="ECO:0000313" key="2">
    <source>
        <dbReference type="EMBL" id="SHN80365.1"/>
    </source>
</evidence>
<sequence>MIRLSLIGVAAVVATTTFAVPALAQHRATHVANAYAQASAGTCGYQEPGNPYSQQEDYLAWSAWRARGGWDDRVDTDCMAKRPGRFGF</sequence>
<evidence type="ECO:0000313" key="3">
    <source>
        <dbReference type="Proteomes" id="UP000184096"/>
    </source>
</evidence>
<dbReference type="Proteomes" id="UP000184096">
    <property type="component" value="Chromosome I"/>
</dbReference>